<accession>A0ABW0UUN2</accession>
<sequence length="86" mass="9369">MAEPRLTIDARVSPLAHSEERMRAVTVSSDRGVTLAERPFLTMVNVRVDRASEAADRIEKTLGVPLPAQCGRTTASGSHTVLWLVL</sequence>
<comment type="caution">
    <text evidence="1">The sequence shown here is derived from an EMBL/GenBank/DDBJ whole genome shotgun (WGS) entry which is preliminary data.</text>
</comment>
<organism evidence="1 2">
    <name type="scientific">Streptomyces bullii</name>
    <dbReference type="NCBI Taxonomy" id="349910"/>
    <lineage>
        <taxon>Bacteria</taxon>
        <taxon>Bacillati</taxon>
        <taxon>Actinomycetota</taxon>
        <taxon>Actinomycetes</taxon>
        <taxon>Kitasatosporales</taxon>
        <taxon>Streptomycetaceae</taxon>
        <taxon>Streptomyces</taxon>
    </lineage>
</organism>
<evidence type="ECO:0000313" key="1">
    <source>
        <dbReference type="EMBL" id="MFC5637257.1"/>
    </source>
</evidence>
<protein>
    <submittedName>
        <fullName evidence="1">Uncharacterized protein</fullName>
    </submittedName>
</protein>
<reference evidence="2" key="1">
    <citation type="journal article" date="2019" name="Int. J. Syst. Evol. Microbiol.">
        <title>The Global Catalogue of Microorganisms (GCM) 10K type strain sequencing project: providing services to taxonomists for standard genome sequencing and annotation.</title>
        <authorList>
            <consortium name="The Broad Institute Genomics Platform"/>
            <consortium name="The Broad Institute Genome Sequencing Center for Infectious Disease"/>
            <person name="Wu L."/>
            <person name="Ma J."/>
        </authorList>
    </citation>
    <scope>NUCLEOTIDE SEQUENCE [LARGE SCALE GENOMIC DNA]</scope>
    <source>
        <strain evidence="2">CGMCC 4.7248</strain>
    </source>
</reference>
<dbReference type="Proteomes" id="UP001596154">
    <property type="component" value="Unassembled WGS sequence"/>
</dbReference>
<gene>
    <name evidence="1" type="ORF">ACFPZJ_26365</name>
</gene>
<keyword evidence="2" id="KW-1185">Reference proteome</keyword>
<name>A0ABW0UUN2_9ACTN</name>
<evidence type="ECO:0000313" key="2">
    <source>
        <dbReference type="Proteomes" id="UP001596154"/>
    </source>
</evidence>
<dbReference type="Gene3D" id="3.30.70.1520">
    <property type="entry name" value="Heterotetrameric sarcosine oxidase"/>
    <property type="match status" value="1"/>
</dbReference>
<dbReference type="EMBL" id="JBHSNY010000009">
    <property type="protein sequence ID" value="MFC5637257.1"/>
    <property type="molecule type" value="Genomic_DNA"/>
</dbReference>
<dbReference type="RefSeq" id="WP_381026353.1">
    <property type="nucleotide sequence ID" value="NZ_JBHSNY010000009.1"/>
</dbReference>
<proteinExistence type="predicted"/>